<reference evidence="1" key="2">
    <citation type="submission" date="2020-09" db="EMBL/GenBank/DDBJ databases">
        <authorList>
            <person name="Sun Q."/>
            <person name="Zhou Y."/>
        </authorList>
    </citation>
    <scope>NUCLEOTIDE SEQUENCE</scope>
    <source>
        <strain evidence="1">CGMCC 1.15958</strain>
    </source>
</reference>
<dbReference type="InterPro" id="IPR029032">
    <property type="entry name" value="AhpD-like"/>
</dbReference>
<sequence>MAYISLDPKLPGMRGLLAFRPAIAPPLLTLMQTVMRSNEGLSMGERELIATYVSTLNDCYNCHQIHGEVAQCFFDDQPDLVQQIKENFKDAPISERQKAILEIAGNIQKGGKFVTEKQIEKAKLLGISDLEIHDTVLIASLFCFFNRYIDGLGIQSSDTPDTFKARAKMIAELGYHS</sequence>
<dbReference type="RefSeq" id="WP_188771017.1">
    <property type="nucleotide sequence ID" value="NZ_BMKK01000017.1"/>
</dbReference>
<evidence type="ECO:0000313" key="1">
    <source>
        <dbReference type="EMBL" id="GGD81289.1"/>
    </source>
</evidence>
<gene>
    <name evidence="1" type="ORF">GCM10011514_51710</name>
</gene>
<dbReference type="Proteomes" id="UP000609064">
    <property type="component" value="Unassembled WGS sequence"/>
</dbReference>
<name>A0A916Z905_9BACT</name>
<dbReference type="Gene3D" id="1.20.1290.10">
    <property type="entry name" value="AhpD-like"/>
    <property type="match status" value="1"/>
</dbReference>
<protein>
    <submittedName>
        <fullName evidence="1">Carboxymuconolactone decarboxylase</fullName>
    </submittedName>
</protein>
<evidence type="ECO:0000313" key="2">
    <source>
        <dbReference type="Proteomes" id="UP000609064"/>
    </source>
</evidence>
<proteinExistence type="predicted"/>
<dbReference type="AlphaFoldDB" id="A0A916Z905"/>
<reference evidence="1" key="1">
    <citation type="journal article" date="2014" name="Int. J. Syst. Evol. Microbiol.">
        <title>Complete genome sequence of Corynebacterium casei LMG S-19264T (=DSM 44701T), isolated from a smear-ripened cheese.</title>
        <authorList>
            <consortium name="US DOE Joint Genome Institute (JGI-PGF)"/>
            <person name="Walter F."/>
            <person name="Albersmeier A."/>
            <person name="Kalinowski J."/>
            <person name="Ruckert C."/>
        </authorList>
    </citation>
    <scope>NUCLEOTIDE SEQUENCE</scope>
    <source>
        <strain evidence="1">CGMCC 1.15958</strain>
    </source>
</reference>
<dbReference type="PANTHER" id="PTHR35446:SF2">
    <property type="entry name" value="CARBOXYMUCONOLACTONE DECARBOXYLASE-LIKE DOMAIN-CONTAINING PROTEIN"/>
    <property type="match status" value="1"/>
</dbReference>
<dbReference type="EMBL" id="BMKK01000017">
    <property type="protein sequence ID" value="GGD81289.1"/>
    <property type="molecule type" value="Genomic_DNA"/>
</dbReference>
<dbReference type="PANTHER" id="PTHR35446">
    <property type="entry name" value="SI:CH211-175M2.5"/>
    <property type="match status" value="1"/>
</dbReference>
<comment type="caution">
    <text evidence="1">The sequence shown here is derived from an EMBL/GenBank/DDBJ whole genome shotgun (WGS) entry which is preliminary data.</text>
</comment>
<organism evidence="1 2">
    <name type="scientific">Emticicia aquatilis</name>
    <dbReference type="NCBI Taxonomy" id="1537369"/>
    <lineage>
        <taxon>Bacteria</taxon>
        <taxon>Pseudomonadati</taxon>
        <taxon>Bacteroidota</taxon>
        <taxon>Cytophagia</taxon>
        <taxon>Cytophagales</taxon>
        <taxon>Leadbetterellaceae</taxon>
        <taxon>Emticicia</taxon>
    </lineage>
</organism>
<accession>A0A916Z905</accession>
<dbReference type="InterPro" id="IPR010195">
    <property type="entry name" value="Uncharacterised_peroxidase-rel"/>
</dbReference>
<keyword evidence="2" id="KW-1185">Reference proteome</keyword>
<dbReference type="SUPFAM" id="SSF69118">
    <property type="entry name" value="AhpD-like"/>
    <property type="match status" value="1"/>
</dbReference>
<dbReference type="NCBIfam" id="TIGR01926">
    <property type="entry name" value="peroxid_rel"/>
    <property type="match status" value="1"/>
</dbReference>